<evidence type="ECO:0000256" key="1">
    <source>
        <dbReference type="ARBA" id="ARBA00006612"/>
    </source>
</evidence>
<evidence type="ECO:0000256" key="2">
    <source>
        <dbReference type="ARBA" id="ARBA00022763"/>
    </source>
</evidence>
<keyword evidence="5" id="KW-0472">Membrane</keyword>
<keyword evidence="2" id="KW-0227">DNA damage</keyword>
<dbReference type="CDD" id="cd22919">
    <property type="entry name" value="HFD_CENP-S"/>
    <property type="match status" value="1"/>
</dbReference>
<dbReference type="EMBL" id="MTKT01003206">
    <property type="protein sequence ID" value="OWM76410.1"/>
    <property type="molecule type" value="Genomic_DNA"/>
</dbReference>
<evidence type="ECO:0000256" key="3">
    <source>
        <dbReference type="ARBA" id="ARBA00023125"/>
    </source>
</evidence>
<dbReference type="Proteomes" id="UP000197138">
    <property type="component" value="Unassembled WGS sequence"/>
</dbReference>
<proteinExistence type="inferred from homology"/>
<reference evidence="7" key="1">
    <citation type="journal article" date="2017" name="Plant J.">
        <title>The pomegranate (Punica granatum L.) genome and the genomics of punicalagin biosynthesis.</title>
        <authorList>
            <person name="Qin G."/>
            <person name="Xu C."/>
            <person name="Ming R."/>
            <person name="Tang H."/>
            <person name="Guyot R."/>
            <person name="Kramer E.M."/>
            <person name="Hu Y."/>
            <person name="Yi X."/>
            <person name="Qi Y."/>
            <person name="Xu X."/>
            <person name="Gao Z."/>
            <person name="Pan H."/>
            <person name="Jian J."/>
            <person name="Tian Y."/>
            <person name="Yue Z."/>
            <person name="Xu Y."/>
        </authorList>
    </citation>
    <scope>NUCLEOTIDE SEQUENCE [LARGE SCALE GENOMIC DNA]</scope>
    <source>
        <strain evidence="7">cv. Dabenzi</strain>
    </source>
</reference>
<sequence length="147" mass="16553">MDGGKEGGGEEEESVREVLRDRLRLSSISIAQSQALRDGMEVSEPVLACIADLSFKYAEQLAINVEQFARHAGRKYVNMEDVILSGDSYFIRLLSLATSLCIFMLFMFFGPSLTSSHEVPQIAFWFGWSSWFMFLVSFLSQRIGMSS</sequence>
<evidence type="ECO:0000313" key="7">
    <source>
        <dbReference type="Proteomes" id="UP000197138"/>
    </source>
</evidence>
<dbReference type="SUPFAM" id="SSF47113">
    <property type="entry name" value="Histone-fold"/>
    <property type="match status" value="1"/>
</dbReference>
<dbReference type="InterPro" id="IPR009072">
    <property type="entry name" value="Histone-fold"/>
</dbReference>
<dbReference type="GO" id="GO:0071821">
    <property type="term" value="C:FANCM-MHF complex"/>
    <property type="evidence" value="ECO:0007669"/>
    <property type="project" value="InterPro"/>
</dbReference>
<evidence type="ECO:0000313" key="6">
    <source>
        <dbReference type="EMBL" id="OWM76410.1"/>
    </source>
</evidence>
<evidence type="ECO:0000256" key="4">
    <source>
        <dbReference type="ARBA" id="ARBA00023204"/>
    </source>
</evidence>
<dbReference type="GO" id="GO:0006281">
    <property type="term" value="P:DNA repair"/>
    <property type="evidence" value="ECO:0007669"/>
    <property type="project" value="UniProtKB-KW"/>
</dbReference>
<name>A0A218WVN6_PUNGR</name>
<dbReference type="GO" id="GO:0046982">
    <property type="term" value="F:protein heterodimerization activity"/>
    <property type="evidence" value="ECO:0007669"/>
    <property type="project" value="InterPro"/>
</dbReference>
<keyword evidence="3" id="KW-0238">DNA-binding</keyword>
<protein>
    <submittedName>
        <fullName evidence="6">Uncharacterized protein</fullName>
    </submittedName>
</protein>
<dbReference type="Gene3D" id="1.10.20.10">
    <property type="entry name" value="Histone, subunit A"/>
    <property type="match status" value="1"/>
</dbReference>
<dbReference type="GO" id="GO:0003682">
    <property type="term" value="F:chromatin binding"/>
    <property type="evidence" value="ECO:0007669"/>
    <property type="project" value="TreeGrafter"/>
</dbReference>
<dbReference type="GO" id="GO:0003677">
    <property type="term" value="F:DNA binding"/>
    <property type="evidence" value="ECO:0007669"/>
    <property type="project" value="UniProtKB-KW"/>
</dbReference>
<gene>
    <name evidence="6" type="ORF">CDL15_Pgr023953</name>
</gene>
<dbReference type="PANTHER" id="PTHR22980">
    <property type="entry name" value="CORTISTATIN"/>
    <property type="match status" value="1"/>
</dbReference>
<comment type="caution">
    <text evidence="6">The sequence shown here is derived from an EMBL/GenBank/DDBJ whole genome shotgun (WGS) entry which is preliminary data.</text>
</comment>
<accession>A0A218WVN6</accession>
<evidence type="ECO:0000256" key="5">
    <source>
        <dbReference type="SAM" id="Phobius"/>
    </source>
</evidence>
<feature type="transmembrane region" description="Helical" evidence="5">
    <location>
        <begin position="89"/>
        <end position="110"/>
    </location>
</feature>
<dbReference type="InterPro" id="IPR029003">
    <property type="entry name" value="CENP-S/Mhf1"/>
</dbReference>
<dbReference type="GO" id="GO:0031297">
    <property type="term" value="P:replication fork processing"/>
    <property type="evidence" value="ECO:0007669"/>
    <property type="project" value="TreeGrafter"/>
</dbReference>
<dbReference type="PANTHER" id="PTHR22980:SF0">
    <property type="entry name" value="CENTROMERE PROTEIN S"/>
    <property type="match status" value="1"/>
</dbReference>
<comment type="similarity">
    <text evidence="1">Belongs to the TAF9 family. CENP-S/MHF1 subfamily.</text>
</comment>
<keyword evidence="4" id="KW-0234">DNA repair</keyword>
<organism evidence="6 7">
    <name type="scientific">Punica granatum</name>
    <name type="common">Pomegranate</name>
    <dbReference type="NCBI Taxonomy" id="22663"/>
    <lineage>
        <taxon>Eukaryota</taxon>
        <taxon>Viridiplantae</taxon>
        <taxon>Streptophyta</taxon>
        <taxon>Embryophyta</taxon>
        <taxon>Tracheophyta</taxon>
        <taxon>Spermatophyta</taxon>
        <taxon>Magnoliopsida</taxon>
        <taxon>eudicotyledons</taxon>
        <taxon>Gunneridae</taxon>
        <taxon>Pentapetalae</taxon>
        <taxon>rosids</taxon>
        <taxon>malvids</taxon>
        <taxon>Myrtales</taxon>
        <taxon>Lythraceae</taxon>
        <taxon>Punica</taxon>
    </lineage>
</organism>
<keyword evidence="5" id="KW-0812">Transmembrane</keyword>
<dbReference type="AlphaFoldDB" id="A0A218WVN6"/>
<dbReference type="Pfam" id="PF15630">
    <property type="entry name" value="CENP-S"/>
    <property type="match status" value="1"/>
</dbReference>
<dbReference type="GO" id="GO:0000712">
    <property type="term" value="P:resolution of meiotic recombination intermediates"/>
    <property type="evidence" value="ECO:0007669"/>
    <property type="project" value="TreeGrafter"/>
</dbReference>
<keyword evidence="5" id="KW-1133">Transmembrane helix</keyword>
<feature type="transmembrane region" description="Helical" evidence="5">
    <location>
        <begin position="122"/>
        <end position="140"/>
    </location>
</feature>